<evidence type="ECO:0000313" key="3">
    <source>
        <dbReference type="Proteomes" id="UP000718281"/>
    </source>
</evidence>
<keyword evidence="1" id="KW-0812">Transmembrane</keyword>
<dbReference type="Proteomes" id="UP000718281">
    <property type="component" value="Unassembled WGS sequence"/>
</dbReference>
<evidence type="ECO:0000256" key="1">
    <source>
        <dbReference type="SAM" id="Phobius"/>
    </source>
</evidence>
<keyword evidence="1" id="KW-0472">Membrane</keyword>
<name>A0A934X3Y9_9MICO</name>
<sequence length="88" mass="8903">MKIFAVVLVTATAFGASWVLTRWASSPVWHRVVVLVALPAALVLASFNSDPLSGTTAVIAVLVGAAVGATFRPGVSGREGGRSTGPGQ</sequence>
<accession>A0A934X3Y9</accession>
<feature type="transmembrane region" description="Helical" evidence="1">
    <location>
        <begin position="29"/>
        <end position="47"/>
    </location>
</feature>
<organism evidence="2 3">
    <name type="scientific">Candidatus Phosphoribacter hodrii</name>
    <dbReference type="NCBI Taxonomy" id="2953743"/>
    <lineage>
        <taxon>Bacteria</taxon>
        <taxon>Bacillati</taxon>
        <taxon>Actinomycetota</taxon>
        <taxon>Actinomycetes</taxon>
        <taxon>Micrococcales</taxon>
        <taxon>Dermatophilaceae</taxon>
        <taxon>Candidatus Phosphoribacter</taxon>
    </lineage>
</organism>
<protein>
    <recommendedName>
        <fullName evidence="4">Holin</fullName>
    </recommendedName>
</protein>
<proteinExistence type="predicted"/>
<feature type="transmembrane region" description="Helical" evidence="1">
    <location>
        <begin position="54"/>
        <end position="71"/>
    </location>
</feature>
<reference evidence="2 3" key="1">
    <citation type="submission" date="2020-10" db="EMBL/GenBank/DDBJ databases">
        <title>Connecting structure to function with the recovery of over 1000 high-quality activated sludge metagenome-assembled genomes encoding full-length rRNA genes using long-read sequencing.</title>
        <authorList>
            <person name="Singleton C.M."/>
            <person name="Petriglieri F."/>
            <person name="Kristensen J.M."/>
            <person name="Kirkegaard R.H."/>
            <person name="Michaelsen T.Y."/>
            <person name="Andersen M.H."/>
            <person name="Karst S.M."/>
            <person name="Dueholm M.S."/>
            <person name="Nielsen P.H."/>
            <person name="Albertsen M."/>
        </authorList>
    </citation>
    <scope>NUCLEOTIDE SEQUENCE [LARGE SCALE GENOMIC DNA]</scope>
    <source>
        <strain evidence="2">AalE_18-Q3-R2-46_BAT3C.188</strain>
    </source>
</reference>
<keyword evidence="1" id="KW-1133">Transmembrane helix</keyword>
<comment type="caution">
    <text evidence="2">The sequence shown here is derived from an EMBL/GenBank/DDBJ whole genome shotgun (WGS) entry which is preliminary data.</text>
</comment>
<dbReference type="AlphaFoldDB" id="A0A934X3Y9"/>
<evidence type="ECO:0000313" key="2">
    <source>
        <dbReference type="EMBL" id="MBK6300327.1"/>
    </source>
</evidence>
<evidence type="ECO:0008006" key="4">
    <source>
        <dbReference type="Google" id="ProtNLM"/>
    </source>
</evidence>
<gene>
    <name evidence="2" type="ORF">IPF40_04455</name>
</gene>
<dbReference type="EMBL" id="JADIXZ010000003">
    <property type="protein sequence ID" value="MBK6300327.1"/>
    <property type="molecule type" value="Genomic_DNA"/>
</dbReference>